<sequence>MSDENATSKVPKFDSHYDHWSELMENFLKAKGLWGIVERGIGEPLDGTLLNDNQRVLLEEARTQDYQVKHYLFQAIDRHVFEQILDRSNAKLVWDSLKKKFGGNERVKKATRNVLRREFELLEMNKGETVDDYCGRVTAISNKLRSNGEDINDTMIVEKILRTLTEQFTYIVVSIEEAQDVEDMSVDELQSTLALHEKKFKRGVKEKPDQVLQVESRFGGRTSRGRGNYRGRGGSSGRGRGSFNKATVECYKCHNLGHFQYECPR</sequence>
<dbReference type="PANTHER" id="PTHR35317:SF27">
    <property type="entry name" value="RETROVIRUS-RELATED POL POLYPROTEIN FROM TRANSPOSON TNT 1-94"/>
    <property type="match status" value="1"/>
</dbReference>
<evidence type="ECO:0000259" key="3">
    <source>
        <dbReference type="PROSITE" id="PS50158"/>
    </source>
</evidence>
<feature type="compositionally biased region" description="Gly residues" evidence="2">
    <location>
        <begin position="230"/>
        <end position="240"/>
    </location>
</feature>
<evidence type="ECO:0000313" key="4">
    <source>
        <dbReference type="EMBL" id="GAA0169317.1"/>
    </source>
</evidence>
<dbReference type="SUPFAM" id="SSF57756">
    <property type="entry name" value="Retrovirus zinc finger-like domains"/>
    <property type="match status" value="1"/>
</dbReference>
<dbReference type="GO" id="GO:0008270">
    <property type="term" value="F:zinc ion binding"/>
    <property type="evidence" value="ECO:0007669"/>
    <property type="project" value="UniProtKB-KW"/>
</dbReference>
<comment type="caution">
    <text evidence="4">The sequence shown here is derived from an EMBL/GenBank/DDBJ whole genome shotgun (WGS) entry which is preliminary data.</text>
</comment>
<dbReference type="PANTHER" id="PTHR35317">
    <property type="entry name" value="OS04G0629600 PROTEIN"/>
    <property type="match status" value="1"/>
</dbReference>
<protein>
    <recommendedName>
        <fullName evidence="3">CCHC-type domain-containing protein</fullName>
    </recommendedName>
</protein>
<evidence type="ECO:0000256" key="2">
    <source>
        <dbReference type="SAM" id="MobiDB-lite"/>
    </source>
</evidence>
<evidence type="ECO:0000313" key="5">
    <source>
        <dbReference type="Proteomes" id="UP001454036"/>
    </source>
</evidence>
<name>A0AAV3R4L0_LITER</name>
<feature type="domain" description="CCHC-type" evidence="3">
    <location>
        <begin position="250"/>
        <end position="265"/>
    </location>
</feature>
<keyword evidence="5" id="KW-1185">Reference proteome</keyword>
<gene>
    <name evidence="4" type="ORF">LIER_23834</name>
</gene>
<dbReference type="Pfam" id="PF14223">
    <property type="entry name" value="Retrotran_gag_2"/>
    <property type="match status" value="1"/>
</dbReference>
<dbReference type="EMBL" id="BAABME010006796">
    <property type="protein sequence ID" value="GAA0169317.1"/>
    <property type="molecule type" value="Genomic_DNA"/>
</dbReference>
<keyword evidence="1" id="KW-0479">Metal-binding</keyword>
<dbReference type="Proteomes" id="UP001454036">
    <property type="component" value="Unassembled WGS sequence"/>
</dbReference>
<dbReference type="GO" id="GO:0003676">
    <property type="term" value="F:nucleic acid binding"/>
    <property type="evidence" value="ECO:0007669"/>
    <property type="project" value="InterPro"/>
</dbReference>
<accession>A0AAV3R4L0</accession>
<dbReference type="AlphaFoldDB" id="A0AAV3R4L0"/>
<keyword evidence="1" id="KW-0863">Zinc-finger</keyword>
<dbReference type="InterPro" id="IPR001878">
    <property type="entry name" value="Znf_CCHC"/>
</dbReference>
<keyword evidence="1" id="KW-0862">Zinc</keyword>
<proteinExistence type="predicted"/>
<organism evidence="4 5">
    <name type="scientific">Lithospermum erythrorhizon</name>
    <name type="common">Purple gromwell</name>
    <name type="synonym">Lithospermum officinale var. erythrorhizon</name>
    <dbReference type="NCBI Taxonomy" id="34254"/>
    <lineage>
        <taxon>Eukaryota</taxon>
        <taxon>Viridiplantae</taxon>
        <taxon>Streptophyta</taxon>
        <taxon>Embryophyta</taxon>
        <taxon>Tracheophyta</taxon>
        <taxon>Spermatophyta</taxon>
        <taxon>Magnoliopsida</taxon>
        <taxon>eudicotyledons</taxon>
        <taxon>Gunneridae</taxon>
        <taxon>Pentapetalae</taxon>
        <taxon>asterids</taxon>
        <taxon>lamiids</taxon>
        <taxon>Boraginales</taxon>
        <taxon>Boraginaceae</taxon>
        <taxon>Boraginoideae</taxon>
        <taxon>Lithospermeae</taxon>
        <taxon>Lithospermum</taxon>
    </lineage>
</organism>
<dbReference type="PROSITE" id="PS50158">
    <property type="entry name" value="ZF_CCHC"/>
    <property type="match status" value="1"/>
</dbReference>
<feature type="region of interest" description="Disordered" evidence="2">
    <location>
        <begin position="217"/>
        <end position="240"/>
    </location>
</feature>
<dbReference type="InterPro" id="IPR036875">
    <property type="entry name" value="Znf_CCHC_sf"/>
</dbReference>
<reference evidence="4 5" key="1">
    <citation type="submission" date="2024-01" db="EMBL/GenBank/DDBJ databases">
        <title>The complete chloroplast genome sequence of Lithospermum erythrorhizon: insights into the phylogenetic relationship among Boraginaceae species and the maternal lineages of purple gromwells.</title>
        <authorList>
            <person name="Okada T."/>
            <person name="Watanabe K."/>
        </authorList>
    </citation>
    <scope>NUCLEOTIDE SEQUENCE [LARGE SCALE GENOMIC DNA]</scope>
</reference>
<evidence type="ECO:0000256" key="1">
    <source>
        <dbReference type="PROSITE-ProRule" id="PRU00047"/>
    </source>
</evidence>